<comment type="caution">
    <text evidence="4">Lacks conserved residue(s) required for the propagation of feature annotation.</text>
</comment>
<keyword evidence="3 4" id="KW-0949">S-adenosyl-L-methionine</keyword>
<dbReference type="Pfam" id="PF13847">
    <property type="entry name" value="Methyltransf_31"/>
    <property type="match status" value="1"/>
</dbReference>
<evidence type="ECO:0000256" key="2">
    <source>
        <dbReference type="ARBA" id="ARBA00022679"/>
    </source>
</evidence>
<feature type="domain" description="Methyltransferase" evidence="5">
    <location>
        <begin position="112"/>
        <end position="209"/>
    </location>
</feature>
<dbReference type="NCBIfam" id="TIGR00536">
    <property type="entry name" value="hemK_fam"/>
    <property type="match status" value="1"/>
</dbReference>
<dbReference type="Gene3D" id="3.40.50.150">
    <property type="entry name" value="Vaccinia Virus protein VP39"/>
    <property type="match status" value="1"/>
</dbReference>
<evidence type="ECO:0000313" key="8">
    <source>
        <dbReference type="Proteomes" id="UP000192980"/>
    </source>
</evidence>
<dbReference type="InterPro" id="IPR019874">
    <property type="entry name" value="RF_methyltr_PrmC"/>
</dbReference>
<dbReference type="GO" id="GO:0102559">
    <property type="term" value="F:peptide chain release factor N(5)-glutamine methyltransferase activity"/>
    <property type="evidence" value="ECO:0007669"/>
    <property type="project" value="UniProtKB-EC"/>
</dbReference>
<dbReference type="Gene3D" id="1.10.8.10">
    <property type="entry name" value="DNA helicase RuvA subunit, C-terminal domain"/>
    <property type="match status" value="1"/>
</dbReference>
<dbReference type="InterPro" id="IPR029063">
    <property type="entry name" value="SAM-dependent_MTases_sf"/>
</dbReference>
<dbReference type="RefSeq" id="WP_085471594.1">
    <property type="nucleotide sequence ID" value="NZ_FXAU01000001.1"/>
</dbReference>
<dbReference type="SUPFAM" id="SSF53335">
    <property type="entry name" value="S-adenosyl-L-methionine-dependent methyltransferases"/>
    <property type="match status" value="1"/>
</dbReference>
<protein>
    <recommendedName>
        <fullName evidence="4">Release factor glutamine methyltransferase</fullName>
        <shortName evidence="4">RF MTase</shortName>
        <ecNumber evidence="4">2.1.1.297</ecNumber>
    </recommendedName>
    <alternativeName>
        <fullName evidence="4">N5-glutamine methyltransferase PrmC</fullName>
    </alternativeName>
    <alternativeName>
        <fullName evidence="4">Protein-(glutamine-N5) MTase PrmC</fullName>
    </alternativeName>
    <alternativeName>
        <fullName evidence="4">Protein-glutamine N-methyltransferase PrmC</fullName>
    </alternativeName>
</protein>
<name>A0A1X7IF89_9SPHI</name>
<dbReference type="Pfam" id="PF17827">
    <property type="entry name" value="PrmC_N"/>
    <property type="match status" value="1"/>
</dbReference>
<sequence length="286" mass="31890">MKNYRAIADTYRDDLQSYYDQDESRQLFLLAFSHITGMKSAQFGLMQQSTPNSAMTEQFLSILAELATGRPIQHILGKADFYGESFYVNAHTLIPRPETEELVDLIIRNHPDSGLRVLDVGTGSGCIAISLAKHLSGSTVSAIDISADAVAVARRNADHLEVDVQFVIADILEWDLILQADQQFDIIVSNPPYITPKEQAEMHPNVLRHEPHTALFVEEHNPLLFYNAIADLAKVHLAVGGVLYFEINQYLGPETVDLLQKKGFTSVELLQDINGADRMIRASIKN</sequence>
<keyword evidence="2 4" id="KW-0808">Transferase</keyword>
<dbReference type="InterPro" id="IPR004556">
    <property type="entry name" value="HemK-like"/>
</dbReference>
<dbReference type="InterPro" id="IPR025714">
    <property type="entry name" value="Methyltranfer_dom"/>
</dbReference>
<feature type="binding site" evidence="4">
    <location>
        <position position="144"/>
    </location>
    <ligand>
        <name>S-adenosyl-L-methionine</name>
        <dbReference type="ChEBI" id="CHEBI:59789"/>
    </ligand>
</feature>
<evidence type="ECO:0000259" key="5">
    <source>
        <dbReference type="Pfam" id="PF13847"/>
    </source>
</evidence>
<dbReference type="STRING" id="561061.SAMN05660862_0744"/>
<dbReference type="InterPro" id="IPR050320">
    <property type="entry name" value="N5-glutamine_MTase"/>
</dbReference>
<organism evidence="7 8">
    <name type="scientific">Sphingobacterium psychroaquaticum</name>
    <dbReference type="NCBI Taxonomy" id="561061"/>
    <lineage>
        <taxon>Bacteria</taxon>
        <taxon>Pseudomonadati</taxon>
        <taxon>Bacteroidota</taxon>
        <taxon>Sphingobacteriia</taxon>
        <taxon>Sphingobacteriales</taxon>
        <taxon>Sphingobacteriaceae</taxon>
        <taxon>Sphingobacterium</taxon>
    </lineage>
</organism>
<dbReference type="InterPro" id="IPR002052">
    <property type="entry name" value="DNA_methylase_N6_adenine_CS"/>
</dbReference>
<dbReference type="NCBIfam" id="TIGR03534">
    <property type="entry name" value="RF_mod_PrmC"/>
    <property type="match status" value="1"/>
</dbReference>
<keyword evidence="8" id="KW-1185">Reference proteome</keyword>
<dbReference type="Proteomes" id="UP000192980">
    <property type="component" value="Unassembled WGS sequence"/>
</dbReference>
<evidence type="ECO:0000313" key="7">
    <source>
        <dbReference type="EMBL" id="SMG13156.1"/>
    </source>
</evidence>
<feature type="binding site" evidence="4">
    <location>
        <begin position="121"/>
        <end position="125"/>
    </location>
    <ligand>
        <name>S-adenosyl-L-methionine</name>
        <dbReference type="ChEBI" id="CHEBI:59789"/>
    </ligand>
</feature>
<evidence type="ECO:0000256" key="1">
    <source>
        <dbReference type="ARBA" id="ARBA00022603"/>
    </source>
</evidence>
<dbReference type="AlphaFoldDB" id="A0A1X7IF89"/>
<comment type="function">
    <text evidence="4">Methylates the class 1 translation termination release factors RF1/PrfA and RF2/PrfB on the glutamine residue of the universally conserved GGQ motif.</text>
</comment>
<comment type="catalytic activity">
    <reaction evidence="4">
        <text>L-glutaminyl-[peptide chain release factor] + S-adenosyl-L-methionine = N(5)-methyl-L-glutaminyl-[peptide chain release factor] + S-adenosyl-L-homocysteine + H(+)</text>
        <dbReference type="Rhea" id="RHEA:42896"/>
        <dbReference type="Rhea" id="RHEA-COMP:10271"/>
        <dbReference type="Rhea" id="RHEA-COMP:10272"/>
        <dbReference type="ChEBI" id="CHEBI:15378"/>
        <dbReference type="ChEBI" id="CHEBI:30011"/>
        <dbReference type="ChEBI" id="CHEBI:57856"/>
        <dbReference type="ChEBI" id="CHEBI:59789"/>
        <dbReference type="ChEBI" id="CHEBI:61891"/>
        <dbReference type="EC" id="2.1.1.297"/>
    </reaction>
</comment>
<reference evidence="7 8" key="1">
    <citation type="submission" date="2017-04" db="EMBL/GenBank/DDBJ databases">
        <authorList>
            <person name="Afonso C.L."/>
            <person name="Miller P.J."/>
            <person name="Scott M.A."/>
            <person name="Spackman E."/>
            <person name="Goraichik I."/>
            <person name="Dimitrov K.M."/>
            <person name="Suarez D.L."/>
            <person name="Swayne D.E."/>
        </authorList>
    </citation>
    <scope>NUCLEOTIDE SEQUENCE [LARGE SCALE GENOMIC DNA]</scope>
    <source>
        <strain evidence="7 8">DSM 22418</strain>
    </source>
</reference>
<gene>
    <name evidence="4" type="primary">prmC</name>
    <name evidence="7" type="ORF">SAMN05660862_0744</name>
</gene>
<dbReference type="EC" id="2.1.1.297" evidence="4"/>
<dbReference type="EMBL" id="FXAU01000001">
    <property type="protein sequence ID" value="SMG13156.1"/>
    <property type="molecule type" value="Genomic_DNA"/>
</dbReference>
<accession>A0A1X7IF89</accession>
<proteinExistence type="inferred from homology"/>
<keyword evidence="1 4" id="KW-0489">Methyltransferase</keyword>
<evidence type="ECO:0000256" key="4">
    <source>
        <dbReference type="HAMAP-Rule" id="MF_02126"/>
    </source>
</evidence>
<feature type="binding site" evidence="4">
    <location>
        <position position="190"/>
    </location>
    <ligand>
        <name>S-adenosyl-L-methionine</name>
        <dbReference type="ChEBI" id="CHEBI:59789"/>
    </ligand>
</feature>
<dbReference type="InterPro" id="IPR040758">
    <property type="entry name" value="PrmC_N"/>
</dbReference>
<dbReference type="GO" id="GO:0032259">
    <property type="term" value="P:methylation"/>
    <property type="evidence" value="ECO:0007669"/>
    <property type="project" value="UniProtKB-KW"/>
</dbReference>
<evidence type="ECO:0000259" key="6">
    <source>
        <dbReference type="Pfam" id="PF17827"/>
    </source>
</evidence>
<comment type="similarity">
    <text evidence="4">Belongs to the protein N5-glutamine methyltransferase family. PrmC subfamily.</text>
</comment>
<dbReference type="CDD" id="cd02440">
    <property type="entry name" value="AdoMet_MTases"/>
    <property type="match status" value="1"/>
</dbReference>
<dbReference type="HAMAP" id="MF_02126">
    <property type="entry name" value="RF_methyltr_PrmC"/>
    <property type="match status" value="1"/>
</dbReference>
<dbReference type="PANTHER" id="PTHR18895">
    <property type="entry name" value="HEMK METHYLTRANSFERASE"/>
    <property type="match status" value="1"/>
</dbReference>
<feature type="binding site" evidence="4">
    <location>
        <begin position="190"/>
        <end position="193"/>
    </location>
    <ligand>
        <name>substrate</name>
    </ligand>
</feature>
<dbReference type="GO" id="GO:0003676">
    <property type="term" value="F:nucleic acid binding"/>
    <property type="evidence" value="ECO:0007669"/>
    <property type="project" value="InterPro"/>
</dbReference>
<dbReference type="OrthoDB" id="9800643at2"/>
<feature type="domain" description="Release factor glutamine methyltransferase N-terminal" evidence="6">
    <location>
        <begin position="29"/>
        <end position="77"/>
    </location>
</feature>
<dbReference type="PANTHER" id="PTHR18895:SF74">
    <property type="entry name" value="MTRF1L RELEASE FACTOR GLUTAMINE METHYLTRANSFERASE"/>
    <property type="match status" value="1"/>
</dbReference>
<dbReference type="PROSITE" id="PS00092">
    <property type="entry name" value="N6_MTASE"/>
    <property type="match status" value="1"/>
</dbReference>
<evidence type="ECO:0000256" key="3">
    <source>
        <dbReference type="ARBA" id="ARBA00022691"/>
    </source>
</evidence>